<organism evidence="2 3">
    <name type="scientific">Dreissena polymorpha</name>
    <name type="common">Zebra mussel</name>
    <name type="synonym">Mytilus polymorpha</name>
    <dbReference type="NCBI Taxonomy" id="45954"/>
    <lineage>
        <taxon>Eukaryota</taxon>
        <taxon>Metazoa</taxon>
        <taxon>Spiralia</taxon>
        <taxon>Lophotrochozoa</taxon>
        <taxon>Mollusca</taxon>
        <taxon>Bivalvia</taxon>
        <taxon>Autobranchia</taxon>
        <taxon>Heteroconchia</taxon>
        <taxon>Euheterodonta</taxon>
        <taxon>Imparidentia</taxon>
        <taxon>Neoheterodontei</taxon>
        <taxon>Myida</taxon>
        <taxon>Dreissenoidea</taxon>
        <taxon>Dreissenidae</taxon>
        <taxon>Dreissena</taxon>
    </lineage>
</organism>
<comment type="caution">
    <text evidence="2">The sequence shown here is derived from an EMBL/GenBank/DDBJ whole genome shotgun (WGS) entry which is preliminary data.</text>
</comment>
<proteinExistence type="predicted"/>
<dbReference type="PANTHER" id="PTHR34415">
    <property type="entry name" value="INTEGRASE CATALYTIC DOMAIN-CONTAINING PROTEIN"/>
    <property type="match status" value="1"/>
</dbReference>
<dbReference type="InterPro" id="IPR057191">
    <property type="entry name" value="DUF7869"/>
</dbReference>
<reference evidence="2" key="2">
    <citation type="submission" date="2020-11" db="EMBL/GenBank/DDBJ databases">
        <authorList>
            <person name="McCartney M.A."/>
            <person name="Auch B."/>
            <person name="Kono T."/>
            <person name="Mallez S."/>
            <person name="Becker A."/>
            <person name="Gohl D.M."/>
            <person name="Silverstein K.A.T."/>
            <person name="Koren S."/>
            <person name="Bechman K.B."/>
            <person name="Herman A."/>
            <person name="Abrahante J.E."/>
            <person name="Garbe J."/>
        </authorList>
    </citation>
    <scope>NUCLEOTIDE SEQUENCE</scope>
    <source>
        <strain evidence="2">Duluth1</strain>
        <tissue evidence="2">Whole animal</tissue>
    </source>
</reference>
<evidence type="ECO:0000313" key="2">
    <source>
        <dbReference type="EMBL" id="KAH3705704.1"/>
    </source>
</evidence>
<name>A0A9D3YRH9_DREPO</name>
<dbReference type="PANTHER" id="PTHR34415:SF1">
    <property type="entry name" value="INTEGRASE CATALYTIC DOMAIN-CONTAINING PROTEIN"/>
    <property type="match status" value="1"/>
</dbReference>
<gene>
    <name evidence="2" type="ORF">DPMN_080782</name>
</gene>
<keyword evidence="3" id="KW-1185">Reference proteome</keyword>
<dbReference type="AlphaFoldDB" id="A0A9D3YRH9"/>
<evidence type="ECO:0000259" key="1">
    <source>
        <dbReference type="Pfam" id="PF25273"/>
    </source>
</evidence>
<reference evidence="2" key="1">
    <citation type="journal article" date="2019" name="bioRxiv">
        <title>The Genome of the Zebra Mussel, Dreissena polymorpha: A Resource for Invasive Species Research.</title>
        <authorList>
            <person name="McCartney M.A."/>
            <person name="Auch B."/>
            <person name="Kono T."/>
            <person name="Mallez S."/>
            <person name="Zhang Y."/>
            <person name="Obille A."/>
            <person name="Becker A."/>
            <person name="Abrahante J.E."/>
            <person name="Garbe J."/>
            <person name="Badalamenti J.P."/>
            <person name="Herman A."/>
            <person name="Mangelson H."/>
            <person name="Liachko I."/>
            <person name="Sullivan S."/>
            <person name="Sone E.D."/>
            <person name="Koren S."/>
            <person name="Silverstein K.A.T."/>
            <person name="Beckman K.B."/>
            <person name="Gohl D.M."/>
        </authorList>
    </citation>
    <scope>NUCLEOTIDE SEQUENCE</scope>
    <source>
        <strain evidence="2">Duluth1</strain>
        <tissue evidence="2">Whole animal</tissue>
    </source>
</reference>
<evidence type="ECO:0000313" key="3">
    <source>
        <dbReference type="Proteomes" id="UP000828390"/>
    </source>
</evidence>
<dbReference type="Pfam" id="PF25273">
    <property type="entry name" value="DUF7869"/>
    <property type="match status" value="1"/>
</dbReference>
<dbReference type="EMBL" id="JAIWYP010000015">
    <property type="protein sequence ID" value="KAH3705704.1"/>
    <property type="molecule type" value="Genomic_DNA"/>
</dbReference>
<feature type="domain" description="DUF7869" evidence="1">
    <location>
        <begin position="12"/>
        <end position="130"/>
    </location>
</feature>
<accession>A0A9D3YRH9</accession>
<dbReference type="Proteomes" id="UP000828390">
    <property type="component" value="Unassembled WGS sequence"/>
</dbReference>
<sequence length="145" mass="16443">MVGKLFFKTPRKCEVYGISCEGSGKQVFYLADEGQSHGKGANAVVSQVHHHLNTYGLGEQHAHFQCDNCCGQNKNNIVIWYLLWRVLVGLHKIITLSFMLIRHTKFTPDWHFGIWKSKWRNFNAEMLSDVAASVGLSSRTGHNIP</sequence>
<protein>
    <recommendedName>
        <fullName evidence="1">DUF7869 domain-containing protein</fullName>
    </recommendedName>
</protein>